<dbReference type="Pfam" id="PF04193">
    <property type="entry name" value="PQ-loop"/>
    <property type="match status" value="2"/>
</dbReference>
<evidence type="ECO:0000256" key="7">
    <source>
        <dbReference type="SAM" id="Phobius"/>
    </source>
</evidence>
<protein>
    <submittedName>
        <fullName evidence="8">Cystinosin</fullName>
    </submittedName>
</protein>
<keyword evidence="4" id="KW-0677">Repeat</keyword>
<feature type="transmembrane region" description="Helical" evidence="7">
    <location>
        <begin position="6"/>
        <end position="24"/>
    </location>
</feature>
<evidence type="ECO:0000256" key="6">
    <source>
        <dbReference type="ARBA" id="ARBA00023136"/>
    </source>
</evidence>
<dbReference type="SMART" id="SM00679">
    <property type="entry name" value="CTNS"/>
    <property type="match status" value="2"/>
</dbReference>
<keyword evidence="2" id="KW-0813">Transport</keyword>
<proteinExistence type="predicted"/>
<feature type="transmembrane region" description="Helical" evidence="7">
    <location>
        <begin position="163"/>
        <end position="180"/>
    </location>
</feature>
<feature type="transmembrane region" description="Helical" evidence="7">
    <location>
        <begin position="45"/>
        <end position="62"/>
    </location>
</feature>
<dbReference type="PANTHER" id="PTHR13131">
    <property type="entry name" value="CYSTINOSIN"/>
    <property type="match status" value="1"/>
</dbReference>
<feature type="transmembrane region" description="Helical" evidence="7">
    <location>
        <begin position="123"/>
        <end position="143"/>
    </location>
</feature>
<keyword evidence="9" id="KW-1185">Reference proteome</keyword>
<organism evidence="8 9">
    <name type="scientific">Podospora comata</name>
    <dbReference type="NCBI Taxonomy" id="48703"/>
    <lineage>
        <taxon>Eukaryota</taxon>
        <taxon>Fungi</taxon>
        <taxon>Dikarya</taxon>
        <taxon>Ascomycota</taxon>
        <taxon>Pezizomycotina</taxon>
        <taxon>Sordariomycetes</taxon>
        <taxon>Sordariomycetidae</taxon>
        <taxon>Sordariales</taxon>
        <taxon>Podosporaceae</taxon>
        <taxon>Podospora</taxon>
    </lineage>
</organism>
<evidence type="ECO:0000256" key="1">
    <source>
        <dbReference type="ARBA" id="ARBA00004127"/>
    </source>
</evidence>
<evidence type="ECO:0000256" key="2">
    <source>
        <dbReference type="ARBA" id="ARBA00022448"/>
    </source>
</evidence>
<sequence length="330" mass="36154">MSLLEFLSSVFGWIYFICWSLSFYPQSMLNLSRKSTSGTTVDFPLINCLGFLSYAISNYAFYYSPLIRAQYASRYHGLTPTVQFNDITFALHGLLLSIITTSQYLSPRLWSFTPSKGNKPSRFILGIILGCIVGVIFVIFIVLSSPERNDPSGGGHGWVWLDAIYAISYVKLIVTLIKYTPQVLVNYRNKSTKGWSIVQILLDFTGGVLSIGQQGIDSWLQGDWSGITGNPVKFALGNVSMMYDAVFITQHYVLYKGADGKDGGGGGAGWGRGGTRRGGSSRAVVEGCCLEAAGIYLVAAEMPWAGPLGQMEVRVVPFRDMVDLDGLEFG</sequence>
<evidence type="ECO:0000313" key="9">
    <source>
        <dbReference type="Proteomes" id="UP000280685"/>
    </source>
</evidence>
<keyword evidence="6 7" id="KW-0472">Membrane</keyword>
<dbReference type="InterPro" id="IPR005282">
    <property type="entry name" value="LC_transporter"/>
</dbReference>
<dbReference type="Gene3D" id="1.20.1280.290">
    <property type="match status" value="2"/>
</dbReference>
<feature type="transmembrane region" description="Helical" evidence="7">
    <location>
        <begin position="82"/>
        <end position="102"/>
    </location>
</feature>
<dbReference type="InterPro" id="IPR006603">
    <property type="entry name" value="PQ-loop_rpt"/>
</dbReference>
<name>A0ABY6S1H7_PODCO</name>
<accession>A0ABY6S1H7</accession>
<comment type="subcellular location">
    <subcellularLocation>
        <location evidence="1">Endomembrane system</location>
        <topology evidence="1">Multi-pass membrane protein</topology>
    </subcellularLocation>
</comment>
<dbReference type="Proteomes" id="UP000280685">
    <property type="component" value="Chromosome 2"/>
</dbReference>
<dbReference type="PANTHER" id="PTHR13131:SF5">
    <property type="entry name" value="CYSTINOSIN"/>
    <property type="match status" value="1"/>
</dbReference>
<keyword evidence="3 7" id="KW-0812">Transmembrane</keyword>
<evidence type="ECO:0000313" key="8">
    <source>
        <dbReference type="EMBL" id="VBB75373.1"/>
    </source>
</evidence>
<evidence type="ECO:0000256" key="3">
    <source>
        <dbReference type="ARBA" id="ARBA00022692"/>
    </source>
</evidence>
<evidence type="ECO:0000256" key="5">
    <source>
        <dbReference type="ARBA" id="ARBA00022989"/>
    </source>
</evidence>
<reference evidence="8" key="1">
    <citation type="submission" date="2018-02" db="EMBL/GenBank/DDBJ databases">
        <authorList>
            <person name="Silar P."/>
        </authorList>
    </citation>
    <scope>NUCLEOTIDE SEQUENCE [LARGE SCALE GENOMIC DNA]</scope>
    <source>
        <strain evidence="8">T</strain>
    </source>
</reference>
<evidence type="ECO:0000256" key="4">
    <source>
        <dbReference type="ARBA" id="ARBA00022737"/>
    </source>
</evidence>
<dbReference type="EMBL" id="LR026965">
    <property type="protein sequence ID" value="VBB75373.1"/>
    <property type="molecule type" value="Genomic_DNA"/>
</dbReference>
<keyword evidence="5 7" id="KW-1133">Transmembrane helix</keyword>
<gene>
    <name evidence="8" type="ORF">PODCO_203300</name>
</gene>